<dbReference type="EMBL" id="KZ305039">
    <property type="protein sequence ID" value="PIA41577.1"/>
    <property type="molecule type" value="Genomic_DNA"/>
</dbReference>
<dbReference type="InParanoid" id="A0A2G5DEB8"/>
<dbReference type="AlphaFoldDB" id="A0A2G5DEB8"/>
<gene>
    <name evidence="2" type="ORF">AQUCO_02200191v1</name>
</gene>
<name>A0A2G5DEB8_AQUCA</name>
<accession>A0A2G5DEB8</accession>
<organism evidence="2 3">
    <name type="scientific">Aquilegia coerulea</name>
    <name type="common">Rocky mountain columbine</name>
    <dbReference type="NCBI Taxonomy" id="218851"/>
    <lineage>
        <taxon>Eukaryota</taxon>
        <taxon>Viridiplantae</taxon>
        <taxon>Streptophyta</taxon>
        <taxon>Embryophyta</taxon>
        <taxon>Tracheophyta</taxon>
        <taxon>Spermatophyta</taxon>
        <taxon>Magnoliopsida</taxon>
        <taxon>Ranunculales</taxon>
        <taxon>Ranunculaceae</taxon>
        <taxon>Thalictroideae</taxon>
        <taxon>Aquilegia</taxon>
    </lineage>
</organism>
<reference evidence="2 3" key="1">
    <citation type="submission" date="2017-09" db="EMBL/GenBank/DDBJ databases">
        <title>WGS assembly of Aquilegia coerulea Goldsmith.</title>
        <authorList>
            <person name="Hodges S."/>
            <person name="Kramer E."/>
            <person name="Nordborg M."/>
            <person name="Tomkins J."/>
            <person name="Borevitz J."/>
            <person name="Derieg N."/>
            <person name="Yan J."/>
            <person name="Mihaltcheva S."/>
            <person name="Hayes R.D."/>
            <person name="Rokhsar D."/>
        </authorList>
    </citation>
    <scope>NUCLEOTIDE SEQUENCE [LARGE SCALE GENOMIC DNA]</scope>
    <source>
        <strain evidence="3">cv. Goldsmith</strain>
    </source>
</reference>
<proteinExistence type="predicted"/>
<evidence type="ECO:0000313" key="3">
    <source>
        <dbReference type="Proteomes" id="UP000230069"/>
    </source>
</evidence>
<protein>
    <submittedName>
        <fullName evidence="2">Uncharacterized protein</fullName>
    </submittedName>
</protein>
<feature type="region of interest" description="Disordered" evidence="1">
    <location>
        <begin position="41"/>
        <end position="74"/>
    </location>
</feature>
<dbReference type="Proteomes" id="UP000230069">
    <property type="component" value="Unassembled WGS sequence"/>
</dbReference>
<feature type="compositionally biased region" description="Low complexity" evidence="1">
    <location>
        <begin position="55"/>
        <end position="74"/>
    </location>
</feature>
<keyword evidence="3" id="KW-1185">Reference proteome</keyword>
<sequence>MSPFWKSAIPTSSFSIEYAYQSSFPMSSLGDVEVISMSIQSMESSKPDIEDPEQSQISSDITSSSERSISSSSD</sequence>
<evidence type="ECO:0000256" key="1">
    <source>
        <dbReference type="SAM" id="MobiDB-lite"/>
    </source>
</evidence>
<evidence type="ECO:0000313" key="2">
    <source>
        <dbReference type="EMBL" id="PIA41577.1"/>
    </source>
</evidence>